<feature type="domain" description="HD" evidence="1">
    <location>
        <begin position="112"/>
        <end position="216"/>
    </location>
</feature>
<dbReference type="InterPro" id="IPR006674">
    <property type="entry name" value="HD_domain"/>
</dbReference>
<dbReference type="SMART" id="SM00471">
    <property type="entry name" value="HDc"/>
    <property type="match status" value="1"/>
</dbReference>
<dbReference type="InterPro" id="IPR006675">
    <property type="entry name" value="HDIG_dom"/>
</dbReference>
<dbReference type="InterPro" id="IPR003607">
    <property type="entry name" value="HD/PDEase_dom"/>
</dbReference>
<organism evidence="2 3">
    <name type="scientific">Tistrella mobilis</name>
    <dbReference type="NCBI Taxonomy" id="171437"/>
    <lineage>
        <taxon>Bacteria</taxon>
        <taxon>Pseudomonadati</taxon>
        <taxon>Pseudomonadota</taxon>
        <taxon>Alphaproteobacteria</taxon>
        <taxon>Geminicoccales</taxon>
        <taxon>Geminicoccaceae</taxon>
        <taxon>Tistrella</taxon>
    </lineage>
</organism>
<evidence type="ECO:0000313" key="2">
    <source>
        <dbReference type="EMBL" id="KYO51936.1"/>
    </source>
</evidence>
<name>A0A161R2P9_9PROT</name>
<dbReference type="Pfam" id="PF01966">
    <property type="entry name" value="HD"/>
    <property type="match status" value="1"/>
</dbReference>
<dbReference type="Gene3D" id="1.10.3210.10">
    <property type="entry name" value="Hypothetical protein af1432"/>
    <property type="match status" value="1"/>
</dbReference>
<dbReference type="EMBL" id="LPZR01000164">
    <property type="protein sequence ID" value="KYO51936.1"/>
    <property type="molecule type" value="Genomic_DNA"/>
</dbReference>
<dbReference type="NCBIfam" id="TIGR00277">
    <property type="entry name" value="HDIG"/>
    <property type="match status" value="1"/>
</dbReference>
<dbReference type="GO" id="GO:0006203">
    <property type="term" value="P:dGTP catabolic process"/>
    <property type="evidence" value="ECO:0007669"/>
    <property type="project" value="TreeGrafter"/>
</dbReference>
<dbReference type="Proteomes" id="UP000075787">
    <property type="component" value="Unassembled WGS sequence"/>
</dbReference>
<dbReference type="GeneID" id="97241762"/>
<sequence length="422" mass="46801">MTGRQITIWDFGVETAEPPHAPALAEAFEDLADWAPVSWPEEARAAGDLFPEAPRFRFRLDDGAIAQAFPQTLHRELIASAGFQRLRDISFLGVIDRLFHPNGKPSFVRHNRYHHSLGVALLAVSYCRLAGVQPRDRDLLIAAALLHDVGHGPLSHTLEPVFADRFGIDHHAATAAVIRGEVPIGRDVRAVLDRHGVDPDEVVALIARRSNRPHAHLFSGPINIDTIDGICRANTYLHRAPVDAHPLISVLALARVDRAGVRRLDGFWRLKERIYDSFIYGDVCRSADALVQRHVDQTIDRYRAEDFFLTERALLGRVRDLQALIAILVGHIHADFRAARAAAAGRKRAAAEPAVPVEMVMGRERRFTIEPDVVLDSPEAYARRYREVKTRRKRPLYGLSALAAIAAEGAGGRQPDLFGVAA</sequence>
<reference evidence="2 3" key="1">
    <citation type="submission" date="2015-12" db="EMBL/GenBank/DDBJ databases">
        <title>Genome sequence of Tistrella mobilis MCCC 1A02139.</title>
        <authorList>
            <person name="Lu L."/>
            <person name="Lai Q."/>
            <person name="Shao Z."/>
            <person name="Qian P."/>
        </authorList>
    </citation>
    <scope>NUCLEOTIDE SEQUENCE [LARGE SCALE GENOMIC DNA]</scope>
    <source>
        <strain evidence="2 3">MCCC 1A02139</strain>
    </source>
</reference>
<accession>A0A161R2P9</accession>
<dbReference type="AlphaFoldDB" id="A0A161R2P9"/>
<dbReference type="PANTHER" id="PTHR11373:SF4">
    <property type="entry name" value="DEOXYNUCLEOSIDE TRIPHOSPHATE TRIPHOSPHOHYDROLASE SAMHD1"/>
    <property type="match status" value="1"/>
</dbReference>
<gene>
    <name evidence="2" type="ORF">AUP44_06925</name>
</gene>
<evidence type="ECO:0000313" key="3">
    <source>
        <dbReference type="Proteomes" id="UP000075787"/>
    </source>
</evidence>
<dbReference type="InterPro" id="IPR050135">
    <property type="entry name" value="dGTPase-like"/>
</dbReference>
<dbReference type="PROSITE" id="PS51831">
    <property type="entry name" value="HD"/>
    <property type="match status" value="1"/>
</dbReference>
<proteinExistence type="predicted"/>
<dbReference type="RefSeq" id="WP_062765105.1">
    <property type="nucleotide sequence ID" value="NZ_CP121045.1"/>
</dbReference>
<dbReference type="PANTHER" id="PTHR11373">
    <property type="entry name" value="DEOXYNUCLEOSIDE TRIPHOSPHATE TRIPHOSPHOHYDROLASE"/>
    <property type="match status" value="1"/>
</dbReference>
<protein>
    <recommendedName>
        <fullName evidence="1">HD domain-containing protein</fullName>
    </recommendedName>
</protein>
<dbReference type="SUPFAM" id="SSF109604">
    <property type="entry name" value="HD-domain/PDEase-like"/>
    <property type="match status" value="1"/>
</dbReference>
<dbReference type="GO" id="GO:0008832">
    <property type="term" value="F:dGTPase activity"/>
    <property type="evidence" value="ECO:0007669"/>
    <property type="project" value="TreeGrafter"/>
</dbReference>
<comment type="caution">
    <text evidence="2">The sequence shown here is derived from an EMBL/GenBank/DDBJ whole genome shotgun (WGS) entry which is preliminary data.</text>
</comment>
<evidence type="ECO:0000259" key="1">
    <source>
        <dbReference type="PROSITE" id="PS51831"/>
    </source>
</evidence>
<dbReference type="CDD" id="cd00077">
    <property type="entry name" value="HDc"/>
    <property type="match status" value="1"/>
</dbReference>